<dbReference type="AlphaFoldDB" id="A0A0C3LJY7"/>
<proteinExistence type="predicted"/>
<protein>
    <submittedName>
        <fullName evidence="1">Uncharacterized protein</fullName>
    </submittedName>
</protein>
<gene>
    <name evidence="1" type="ORF">M407DRAFT_127601</name>
</gene>
<reference evidence="1 2" key="1">
    <citation type="submission" date="2014-04" db="EMBL/GenBank/DDBJ databases">
        <authorList>
            <consortium name="DOE Joint Genome Institute"/>
            <person name="Kuo A."/>
            <person name="Girlanda M."/>
            <person name="Perotto S."/>
            <person name="Kohler A."/>
            <person name="Nagy L.G."/>
            <person name="Floudas D."/>
            <person name="Copeland A."/>
            <person name="Barry K.W."/>
            <person name="Cichocki N."/>
            <person name="Veneault-Fourrey C."/>
            <person name="LaButti K."/>
            <person name="Lindquist E.A."/>
            <person name="Lipzen A."/>
            <person name="Lundell T."/>
            <person name="Morin E."/>
            <person name="Murat C."/>
            <person name="Sun H."/>
            <person name="Tunlid A."/>
            <person name="Henrissat B."/>
            <person name="Grigoriev I.V."/>
            <person name="Hibbett D.S."/>
            <person name="Martin F."/>
            <person name="Nordberg H.P."/>
            <person name="Cantor M.N."/>
            <person name="Hua S.X."/>
        </authorList>
    </citation>
    <scope>NUCLEOTIDE SEQUENCE [LARGE SCALE GENOMIC DNA]</scope>
    <source>
        <strain evidence="1 2">MUT 4182</strain>
    </source>
</reference>
<sequence>MNTLRSYPLTMTRARQTNRPIGVLKDKPHDSEHPRMRWPSLFQEGDDSPFLLRDFERYLQNTGRGRGGSRIRISLR</sequence>
<name>A0A0C3LJY7_9AGAM</name>
<reference evidence="2" key="2">
    <citation type="submission" date="2015-01" db="EMBL/GenBank/DDBJ databases">
        <title>Evolutionary Origins and Diversification of the Mycorrhizal Mutualists.</title>
        <authorList>
            <consortium name="DOE Joint Genome Institute"/>
            <consortium name="Mycorrhizal Genomics Consortium"/>
            <person name="Kohler A."/>
            <person name="Kuo A."/>
            <person name="Nagy L.G."/>
            <person name="Floudas D."/>
            <person name="Copeland A."/>
            <person name="Barry K.W."/>
            <person name="Cichocki N."/>
            <person name="Veneault-Fourrey C."/>
            <person name="LaButti K."/>
            <person name="Lindquist E.A."/>
            <person name="Lipzen A."/>
            <person name="Lundell T."/>
            <person name="Morin E."/>
            <person name="Murat C."/>
            <person name="Riley R."/>
            <person name="Ohm R."/>
            <person name="Sun H."/>
            <person name="Tunlid A."/>
            <person name="Henrissat B."/>
            <person name="Grigoriev I.V."/>
            <person name="Hibbett D.S."/>
            <person name="Martin F."/>
        </authorList>
    </citation>
    <scope>NUCLEOTIDE SEQUENCE [LARGE SCALE GENOMIC DNA]</scope>
    <source>
        <strain evidence="2">MUT 4182</strain>
    </source>
</reference>
<organism evidence="1 2">
    <name type="scientific">Tulasnella calospora MUT 4182</name>
    <dbReference type="NCBI Taxonomy" id="1051891"/>
    <lineage>
        <taxon>Eukaryota</taxon>
        <taxon>Fungi</taxon>
        <taxon>Dikarya</taxon>
        <taxon>Basidiomycota</taxon>
        <taxon>Agaricomycotina</taxon>
        <taxon>Agaricomycetes</taxon>
        <taxon>Cantharellales</taxon>
        <taxon>Tulasnellaceae</taxon>
        <taxon>Tulasnella</taxon>
    </lineage>
</organism>
<dbReference type="HOGENOM" id="CLU_2656274_0_0_1"/>
<dbReference type="EMBL" id="KN822943">
    <property type="protein sequence ID" value="KIO34343.1"/>
    <property type="molecule type" value="Genomic_DNA"/>
</dbReference>
<evidence type="ECO:0000313" key="1">
    <source>
        <dbReference type="EMBL" id="KIO34343.1"/>
    </source>
</evidence>
<keyword evidence="2" id="KW-1185">Reference proteome</keyword>
<evidence type="ECO:0000313" key="2">
    <source>
        <dbReference type="Proteomes" id="UP000054248"/>
    </source>
</evidence>
<dbReference type="Proteomes" id="UP000054248">
    <property type="component" value="Unassembled WGS sequence"/>
</dbReference>
<accession>A0A0C3LJY7</accession>